<dbReference type="GO" id="GO:0003676">
    <property type="term" value="F:nucleic acid binding"/>
    <property type="evidence" value="ECO:0007669"/>
    <property type="project" value="InterPro"/>
</dbReference>
<protein>
    <recommendedName>
        <fullName evidence="3">RRM domain-containing protein</fullName>
    </recommendedName>
</protein>
<sequence length="407" mass="45388">MPGSLAANAALLVVRSASTNMSQVEHTSGVRWHTTHCSWEELKLAADRWAIFQSNHLSSEKVDLYRRKTSRFFQLPQMTCAPISNIQNVETPMIDFPVIHSPMVVESPTATKAVGLYSDVLRIKPSSHPVPSVKPRNRSQPTTATTIPTQEIETIFDVVMARAQTQQQSLTGSAASTALVMATLPTLQPFRPNEMVLAQQGLLTSSVHNFAHADTKYQGDLKSRSYISQHANLPDKENCALFVTNIPPQVKHSEIFDLIHVGPVFALHINPADAQHSMQAAKLIFMGPESAQQLLKATVQVHGRVLGFRYNRHGYRRNDRDYSRVLVVEGPEKIMKSDFWDKYFKTYSDLVYDRVIEVDCPNAGNKAFAFHFARIDGQAETCLLAIRAEPSFQGIVTVRYAQDPCGA</sequence>
<reference evidence="1 2" key="1">
    <citation type="submission" date="2018-05" db="EMBL/GenBank/DDBJ databases">
        <title>Whole genome sequencing for identification of molecular markers to develop diagnostic detection tools for the regulated plant pathogen Lachnellula willkommii.</title>
        <authorList>
            <person name="Giroux E."/>
            <person name="Bilodeau G."/>
        </authorList>
    </citation>
    <scope>NUCLEOTIDE SEQUENCE [LARGE SCALE GENOMIC DNA]</scope>
    <source>
        <strain evidence="1 2">CBS 203.66</strain>
    </source>
</reference>
<evidence type="ECO:0000313" key="1">
    <source>
        <dbReference type="EMBL" id="TVY16868.1"/>
    </source>
</evidence>
<dbReference type="EMBL" id="QGMF01000316">
    <property type="protein sequence ID" value="TVY16868.1"/>
    <property type="molecule type" value="Genomic_DNA"/>
</dbReference>
<name>A0A8T9BAF2_9HELO</name>
<accession>A0A8T9BAF2</accession>
<dbReference type="SUPFAM" id="SSF54928">
    <property type="entry name" value="RNA-binding domain, RBD"/>
    <property type="match status" value="1"/>
</dbReference>
<keyword evidence="2" id="KW-1185">Reference proteome</keyword>
<dbReference type="CDD" id="cd00590">
    <property type="entry name" value="RRM_SF"/>
    <property type="match status" value="1"/>
</dbReference>
<dbReference type="InterPro" id="IPR035979">
    <property type="entry name" value="RBD_domain_sf"/>
</dbReference>
<dbReference type="Proteomes" id="UP000469559">
    <property type="component" value="Unassembled WGS sequence"/>
</dbReference>
<evidence type="ECO:0008006" key="3">
    <source>
        <dbReference type="Google" id="ProtNLM"/>
    </source>
</evidence>
<organism evidence="1 2">
    <name type="scientific">Lachnellula arida</name>
    <dbReference type="NCBI Taxonomy" id="1316785"/>
    <lineage>
        <taxon>Eukaryota</taxon>
        <taxon>Fungi</taxon>
        <taxon>Dikarya</taxon>
        <taxon>Ascomycota</taxon>
        <taxon>Pezizomycotina</taxon>
        <taxon>Leotiomycetes</taxon>
        <taxon>Helotiales</taxon>
        <taxon>Lachnaceae</taxon>
        <taxon>Lachnellula</taxon>
    </lineage>
</organism>
<comment type="caution">
    <text evidence="1">The sequence shown here is derived from an EMBL/GenBank/DDBJ whole genome shotgun (WGS) entry which is preliminary data.</text>
</comment>
<evidence type="ECO:0000313" key="2">
    <source>
        <dbReference type="Proteomes" id="UP000469559"/>
    </source>
</evidence>
<gene>
    <name evidence="1" type="ORF">LARI1_G008778</name>
</gene>
<dbReference type="OrthoDB" id="3508416at2759"/>
<dbReference type="AlphaFoldDB" id="A0A8T9BAF2"/>
<proteinExistence type="predicted"/>